<dbReference type="PANTHER" id="PTHR33908">
    <property type="entry name" value="MANNOSYLTRANSFERASE YKCB-RELATED"/>
    <property type="match status" value="1"/>
</dbReference>
<keyword evidence="6 8" id="KW-1133">Transmembrane helix</keyword>
<name>A0ABZ2FI01_9MICO</name>
<feature type="transmembrane region" description="Helical" evidence="8">
    <location>
        <begin position="52"/>
        <end position="72"/>
    </location>
</feature>
<accession>A0ABZ2FI01</accession>
<organism evidence="10 11">
    <name type="scientific">Janibacter terrae</name>
    <dbReference type="NCBI Taxonomy" id="103817"/>
    <lineage>
        <taxon>Bacteria</taxon>
        <taxon>Bacillati</taxon>
        <taxon>Actinomycetota</taxon>
        <taxon>Actinomycetes</taxon>
        <taxon>Micrococcales</taxon>
        <taxon>Intrasporangiaceae</taxon>
        <taxon>Janibacter</taxon>
    </lineage>
</organism>
<evidence type="ECO:0000259" key="9">
    <source>
        <dbReference type="Pfam" id="PF13231"/>
    </source>
</evidence>
<evidence type="ECO:0000256" key="8">
    <source>
        <dbReference type="SAM" id="Phobius"/>
    </source>
</evidence>
<keyword evidence="2" id="KW-1003">Cell membrane</keyword>
<dbReference type="InterPro" id="IPR050297">
    <property type="entry name" value="LipidA_mod_glycosyltrf_83"/>
</dbReference>
<keyword evidence="11" id="KW-1185">Reference proteome</keyword>
<evidence type="ECO:0000256" key="2">
    <source>
        <dbReference type="ARBA" id="ARBA00022475"/>
    </source>
</evidence>
<evidence type="ECO:0000256" key="4">
    <source>
        <dbReference type="ARBA" id="ARBA00022679"/>
    </source>
</evidence>
<dbReference type="InterPro" id="IPR038731">
    <property type="entry name" value="RgtA/B/C-like"/>
</dbReference>
<dbReference type="PANTHER" id="PTHR33908:SF11">
    <property type="entry name" value="MEMBRANE PROTEIN"/>
    <property type="match status" value="1"/>
</dbReference>
<dbReference type="Proteomes" id="UP001381003">
    <property type="component" value="Chromosome"/>
</dbReference>
<keyword evidence="7 8" id="KW-0472">Membrane</keyword>
<feature type="transmembrane region" description="Helical" evidence="8">
    <location>
        <begin position="315"/>
        <end position="334"/>
    </location>
</feature>
<comment type="subcellular location">
    <subcellularLocation>
        <location evidence="1">Cell membrane</location>
        <topology evidence="1">Multi-pass membrane protein</topology>
    </subcellularLocation>
</comment>
<dbReference type="EMBL" id="CP104874">
    <property type="protein sequence ID" value="WWF06113.1"/>
    <property type="molecule type" value="Genomic_DNA"/>
</dbReference>
<evidence type="ECO:0000256" key="6">
    <source>
        <dbReference type="ARBA" id="ARBA00022989"/>
    </source>
</evidence>
<dbReference type="Pfam" id="PF13231">
    <property type="entry name" value="PMT_2"/>
    <property type="match status" value="1"/>
</dbReference>
<reference evidence="10 11" key="1">
    <citation type="submission" date="2022-09" db="EMBL/GenBank/DDBJ databases">
        <title>Complete genome sequence of Janibacter terrae strain COS04-44, PCL-degrading bacteria isolated from oil spilled coast.</title>
        <authorList>
            <person name="Park H."/>
            <person name="Kim J.Y."/>
            <person name="An S.H."/>
            <person name="Lee C.M."/>
            <person name="Weon H.-Y."/>
        </authorList>
    </citation>
    <scope>NUCLEOTIDE SEQUENCE [LARGE SCALE GENOMIC DNA]</scope>
    <source>
        <strain evidence="10 11">COS04-44</strain>
    </source>
</reference>
<proteinExistence type="predicted"/>
<evidence type="ECO:0000313" key="10">
    <source>
        <dbReference type="EMBL" id="WWF06113.1"/>
    </source>
</evidence>
<evidence type="ECO:0000256" key="3">
    <source>
        <dbReference type="ARBA" id="ARBA00022676"/>
    </source>
</evidence>
<gene>
    <name evidence="10" type="ORF">N5P18_04380</name>
</gene>
<feature type="transmembrane region" description="Helical" evidence="8">
    <location>
        <begin position="78"/>
        <end position="96"/>
    </location>
</feature>
<sequence>MHLRGDELFYHEAALGLLDGDWLVNAQHPPLVKELMALAHLALGDTLVAARLPSAIATWLTGLVIAVLVWRIGRPGRWSTVAGVVTALVWWALPFAPGRTATLEAVMGLFVAAAQLAWLHAVARRQTRWLLVGGALTGLAAACKMTGAVALLGLVPAAVALRRPRGSARVLPFAVGAAVVAGLAWLFPFVPMEGDAVAAMTTPVTFQLEHAQAGHAVVVAGETHQHAPIWSSLWFSVERLGVPAAAGLVVALLVGWVRHGLRATPVGVTLLGLVLALSLSPVQLPHYQYVWWPLLVALAGAGLAPSSGSRSGRRAVAATVVAALALLPAVRLGVEQVEVVARTQPSGLVLAPDVVRAEVPAGTTLTVWADPWTVRTALPERHLTTRMPGSLAPRALLVDPAVARGSAATDLDLWRSCRPVGYEEHEIGELLLLVRRADPHPAFEPAPRCLPLLPRPTGSR</sequence>
<keyword evidence="3" id="KW-0328">Glycosyltransferase</keyword>
<keyword evidence="5 8" id="KW-0812">Transmembrane</keyword>
<feature type="transmembrane region" description="Helical" evidence="8">
    <location>
        <begin position="264"/>
        <end position="284"/>
    </location>
</feature>
<evidence type="ECO:0000256" key="1">
    <source>
        <dbReference type="ARBA" id="ARBA00004651"/>
    </source>
</evidence>
<protein>
    <submittedName>
        <fullName evidence="10">Glycosyltransferase family 39 protein</fullName>
    </submittedName>
</protein>
<keyword evidence="4" id="KW-0808">Transferase</keyword>
<evidence type="ECO:0000256" key="5">
    <source>
        <dbReference type="ARBA" id="ARBA00022692"/>
    </source>
</evidence>
<feature type="domain" description="Glycosyltransferase RgtA/B/C/D-like" evidence="9">
    <location>
        <begin position="27"/>
        <end position="180"/>
    </location>
</feature>
<evidence type="ECO:0000313" key="11">
    <source>
        <dbReference type="Proteomes" id="UP001381003"/>
    </source>
</evidence>
<dbReference type="RefSeq" id="WP_338538806.1">
    <property type="nucleotide sequence ID" value="NZ_CP104874.1"/>
</dbReference>
<feature type="transmembrane region" description="Helical" evidence="8">
    <location>
        <begin position="240"/>
        <end position="257"/>
    </location>
</feature>
<feature type="transmembrane region" description="Helical" evidence="8">
    <location>
        <begin position="103"/>
        <end position="123"/>
    </location>
</feature>
<evidence type="ECO:0000256" key="7">
    <source>
        <dbReference type="ARBA" id="ARBA00023136"/>
    </source>
</evidence>
<feature type="transmembrane region" description="Helical" evidence="8">
    <location>
        <begin position="170"/>
        <end position="190"/>
    </location>
</feature>